<dbReference type="GO" id="GO:0005886">
    <property type="term" value="C:plasma membrane"/>
    <property type="evidence" value="ECO:0007669"/>
    <property type="project" value="TreeGrafter"/>
</dbReference>
<keyword evidence="2" id="KW-0472">Membrane</keyword>
<evidence type="ECO:0000313" key="7">
    <source>
        <dbReference type="Proteomes" id="UP000199134"/>
    </source>
</evidence>
<dbReference type="InterPro" id="IPR050222">
    <property type="entry name" value="MATE_MdtK"/>
</dbReference>
<feature type="transmembrane region" description="Helical" evidence="2">
    <location>
        <begin position="316"/>
        <end position="335"/>
    </location>
</feature>
<proteinExistence type="predicted"/>
<dbReference type="Gene3D" id="3.30.565.10">
    <property type="entry name" value="Histidine kinase-like ATPase, C-terminal domain"/>
    <property type="match status" value="1"/>
</dbReference>
<dbReference type="SUPFAM" id="SSF55874">
    <property type="entry name" value="ATPase domain of HSP90 chaperone/DNA topoisomerase II/histidine kinase"/>
    <property type="match status" value="1"/>
</dbReference>
<reference evidence="5 6" key="2">
    <citation type="submission" date="2016-10" db="EMBL/GenBank/DDBJ databases">
        <authorList>
            <person name="Varghese N."/>
            <person name="Submissions S."/>
        </authorList>
    </citation>
    <scope>NUCLEOTIDE SEQUENCE</scope>
    <source>
        <strain evidence="5">BP1-145</strain>
        <strain evidence="6">BP1-148</strain>
    </source>
</reference>
<feature type="transmembrane region" description="Helical" evidence="2">
    <location>
        <begin position="413"/>
        <end position="435"/>
    </location>
</feature>
<keyword evidence="2" id="KW-1133">Transmembrane helix</keyword>
<dbReference type="InterPro" id="IPR036890">
    <property type="entry name" value="HATPase_C_sf"/>
</dbReference>
<dbReference type="EMBL" id="FNCQ01000012">
    <property type="protein sequence ID" value="SDG91341.1"/>
    <property type="molecule type" value="Genomic_DNA"/>
</dbReference>
<dbReference type="Pfam" id="PF13581">
    <property type="entry name" value="HATPase_c_2"/>
    <property type="match status" value="1"/>
</dbReference>
<dbReference type="OrthoDB" id="9776324at2"/>
<sequence>MTFTRNPYLITKAMRNFLWASILTMALAQVNTTVDGIFVSHLVAPDALSAVNLYMPISLLITSFSTLFGISATIVAARALGERDKQHVEHLLSTAVLSIVVVGVLIAVAGMVFQQPISDLICHEERLRPYFNSYMSVMMSFSFVTMMSALSNESVSIDGHPELVTKSIALTAVCNALLDLLFVGAFKLGIAGSAYATIAATTINILFLSRYLYGRQCSFHINPFTKSDKKSLIENTIQGTPLIVSNLILTAMFLLMNNIIQDKQGADGMFTLSVCCNLLSIGMMFSGGVGSTALTIGGFLRGQQDYIGLRMLVSKAIRWLSFSLIVVAGIIFLFPELISSLFGANTPELTSYANHGLRIFALMLPFILLILLLANIYQMLGHLVMTVAVVFMFPVVLISSLLIWPQIAGNDAIWYAFPTTGILVMIITIIITEVYRMKKKNVTHLTLVPLTIDEEQYAFNISIQANEESMAQSLDSIHEYLSNAGVGKKLTHDIALCIEELLLNIVHHAGRNMQSHYIDVHIHMREGQMLASVKDDGRAFDPVHFDIEKRQAGLKLLNGLCPHIDYQYMYGQNMTFMKWDRQQQTENNK</sequence>
<evidence type="ECO:0000259" key="3">
    <source>
        <dbReference type="Pfam" id="PF13581"/>
    </source>
</evidence>
<dbReference type="PANTHER" id="PTHR43298:SF2">
    <property type="entry name" value="FMN_FAD EXPORTER YEEO-RELATED"/>
    <property type="match status" value="1"/>
</dbReference>
<feature type="transmembrane region" description="Helical" evidence="2">
    <location>
        <begin position="232"/>
        <end position="256"/>
    </location>
</feature>
<dbReference type="Proteomes" id="UP000198779">
    <property type="component" value="Unassembled WGS sequence"/>
</dbReference>
<keyword evidence="2" id="KW-0812">Transmembrane</keyword>
<dbReference type="RefSeq" id="WP_091818354.1">
    <property type="nucleotide sequence ID" value="NZ_FNCQ01000012.1"/>
</dbReference>
<gene>
    <name evidence="5" type="ORF">SAMN04487900_1157</name>
    <name evidence="4" type="ORF">SAMN04487901_11262</name>
</gene>
<dbReference type="GO" id="GO:0042910">
    <property type="term" value="F:xenobiotic transmembrane transporter activity"/>
    <property type="evidence" value="ECO:0007669"/>
    <property type="project" value="InterPro"/>
</dbReference>
<dbReference type="InterPro" id="IPR002528">
    <property type="entry name" value="MATE_fam"/>
</dbReference>
<evidence type="ECO:0000313" key="4">
    <source>
        <dbReference type="EMBL" id="SDG91341.1"/>
    </source>
</evidence>
<evidence type="ECO:0000256" key="2">
    <source>
        <dbReference type="SAM" id="Phobius"/>
    </source>
</evidence>
<feature type="transmembrane region" description="Helical" evidence="2">
    <location>
        <begin position="268"/>
        <end position="296"/>
    </location>
</feature>
<keyword evidence="1" id="KW-0813">Transport</keyword>
<dbReference type="PANTHER" id="PTHR43298">
    <property type="entry name" value="MULTIDRUG RESISTANCE PROTEIN NORM-RELATED"/>
    <property type="match status" value="1"/>
</dbReference>
<feature type="transmembrane region" description="Helical" evidence="2">
    <location>
        <begin position="355"/>
        <end position="376"/>
    </location>
</feature>
<organism evidence="5 7">
    <name type="scientific">Prevotella communis</name>
    <dbReference type="NCBI Taxonomy" id="2913614"/>
    <lineage>
        <taxon>Bacteria</taxon>
        <taxon>Pseudomonadati</taxon>
        <taxon>Bacteroidota</taxon>
        <taxon>Bacteroidia</taxon>
        <taxon>Bacteroidales</taxon>
        <taxon>Prevotellaceae</taxon>
        <taxon>Prevotella</taxon>
    </lineage>
</organism>
<keyword evidence="6" id="KW-1185">Reference proteome</keyword>
<accession>A0A1H0II55</accession>
<dbReference type="EMBL" id="FNIW01000015">
    <property type="protein sequence ID" value="SDO31092.1"/>
    <property type="molecule type" value="Genomic_DNA"/>
</dbReference>
<evidence type="ECO:0000256" key="1">
    <source>
        <dbReference type="ARBA" id="ARBA00022448"/>
    </source>
</evidence>
<feature type="transmembrane region" description="Helical" evidence="2">
    <location>
        <begin position="56"/>
        <end position="79"/>
    </location>
</feature>
<evidence type="ECO:0000313" key="5">
    <source>
        <dbReference type="EMBL" id="SDO31092.1"/>
    </source>
</evidence>
<feature type="transmembrane region" description="Helical" evidence="2">
    <location>
        <begin position="163"/>
        <end position="186"/>
    </location>
</feature>
<name>A0A1H0II55_9BACT</name>
<protein>
    <submittedName>
        <fullName evidence="4 5">Efflux protein, MATE family</fullName>
    </submittedName>
</protein>
<feature type="transmembrane region" description="Helical" evidence="2">
    <location>
        <begin position="91"/>
        <end position="113"/>
    </location>
</feature>
<feature type="transmembrane region" description="Helical" evidence="2">
    <location>
        <begin position="192"/>
        <end position="212"/>
    </location>
</feature>
<dbReference type="Pfam" id="PF01554">
    <property type="entry name" value="MatE"/>
    <property type="match status" value="2"/>
</dbReference>
<dbReference type="InterPro" id="IPR003594">
    <property type="entry name" value="HATPase_dom"/>
</dbReference>
<feature type="transmembrane region" description="Helical" evidence="2">
    <location>
        <begin position="133"/>
        <end position="151"/>
    </location>
</feature>
<feature type="transmembrane region" description="Helical" evidence="2">
    <location>
        <begin position="383"/>
        <end position="407"/>
    </location>
</feature>
<accession>A0A1G7Y4H5</accession>
<dbReference type="CDD" id="cd16936">
    <property type="entry name" value="HATPase_RsbW-like"/>
    <property type="match status" value="1"/>
</dbReference>
<dbReference type="STRING" id="645274.SAMN04487901_11262"/>
<dbReference type="GO" id="GO:0015297">
    <property type="term" value="F:antiporter activity"/>
    <property type="evidence" value="ECO:0007669"/>
    <property type="project" value="InterPro"/>
</dbReference>
<dbReference type="AlphaFoldDB" id="A0A1H0II55"/>
<evidence type="ECO:0000313" key="6">
    <source>
        <dbReference type="Proteomes" id="UP000198779"/>
    </source>
</evidence>
<feature type="domain" description="Histidine kinase/HSP90-like ATPase" evidence="3">
    <location>
        <begin position="464"/>
        <end position="579"/>
    </location>
</feature>
<reference evidence="4 7" key="1">
    <citation type="submission" date="2016-10" db="EMBL/GenBank/DDBJ databases">
        <authorList>
            <person name="de Groot N.N."/>
        </authorList>
    </citation>
    <scope>NUCLEOTIDE SEQUENCE [LARGE SCALE GENOMIC DNA]</scope>
    <source>
        <strain evidence="7">BP1-145</strain>
        <strain evidence="4">BP1-148</strain>
    </source>
</reference>
<dbReference type="Proteomes" id="UP000199134">
    <property type="component" value="Unassembled WGS sequence"/>
</dbReference>